<dbReference type="SUPFAM" id="SSF51182">
    <property type="entry name" value="RmlC-like cupins"/>
    <property type="match status" value="1"/>
</dbReference>
<evidence type="ECO:0000259" key="1">
    <source>
        <dbReference type="Pfam" id="PF07883"/>
    </source>
</evidence>
<reference evidence="2 3" key="1">
    <citation type="submission" date="2018-09" db="EMBL/GenBank/DDBJ databases">
        <title>Identification of marine bacteria producing industrial enzymes.</title>
        <authorList>
            <person name="Cheng T.H."/>
            <person name="Saidin J."/>
            <person name="Muhd D.D."/>
            <person name="Isa M.N.M."/>
            <person name="Bakar M.F.A."/>
            <person name="Ismail N."/>
        </authorList>
    </citation>
    <scope>NUCLEOTIDE SEQUENCE [LARGE SCALE GENOMIC DNA]</scope>
    <source>
        <strain evidence="2 3">MNAD 1.6</strain>
    </source>
</reference>
<dbReference type="InterPro" id="IPR052044">
    <property type="entry name" value="PKS_Associated_Protein"/>
</dbReference>
<dbReference type="AlphaFoldDB" id="A0A3A3ETG5"/>
<gene>
    <name evidence="2" type="ORF">D4741_04705</name>
</gene>
<dbReference type="Pfam" id="PF07883">
    <property type="entry name" value="Cupin_2"/>
    <property type="match status" value="1"/>
</dbReference>
<sequence>MSIIDKHSADHYTWGNNCDGWHLVKSNALSVIQEHVPVGEGEVKHYHKHAEQFFFVLSGCATIELDGQIHQLTAQQGLHVSAGRVHQLSNQGTEPLHFIVTSTPPSHGDREEV</sequence>
<dbReference type="PANTHER" id="PTHR36114">
    <property type="entry name" value="16.7 KDA PROTEIN IN WHIE LOCUS"/>
    <property type="match status" value="1"/>
</dbReference>
<dbReference type="Gene3D" id="2.60.120.10">
    <property type="entry name" value="Jelly Rolls"/>
    <property type="match status" value="1"/>
</dbReference>
<dbReference type="EMBL" id="QYSE01000001">
    <property type="protein sequence ID" value="RJF37381.1"/>
    <property type="molecule type" value="Genomic_DNA"/>
</dbReference>
<dbReference type="InterPro" id="IPR013096">
    <property type="entry name" value="Cupin_2"/>
</dbReference>
<dbReference type="InterPro" id="IPR014710">
    <property type="entry name" value="RmlC-like_jellyroll"/>
</dbReference>
<dbReference type="RefSeq" id="WP_119852156.1">
    <property type="nucleotide sequence ID" value="NZ_QYSE01000001.1"/>
</dbReference>
<feature type="domain" description="Cupin type-2" evidence="1">
    <location>
        <begin position="34"/>
        <end position="100"/>
    </location>
</feature>
<evidence type="ECO:0000313" key="2">
    <source>
        <dbReference type="EMBL" id="RJF37381.1"/>
    </source>
</evidence>
<dbReference type="Proteomes" id="UP000265938">
    <property type="component" value="Unassembled WGS sequence"/>
</dbReference>
<proteinExistence type="predicted"/>
<comment type="caution">
    <text evidence="2">The sequence shown here is derived from an EMBL/GenBank/DDBJ whole genome shotgun (WGS) entry which is preliminary data.</text>
</comment>
<organism evidence="2 3">
    <name type="scientific">Pseudoalteromonas gelatinilytica</name>
    <dbReference type="NCBI Taxonomy" id="1703256"/>
    <lineage>
        <taxon>Bacteria</taxon>
        <taxon>Pseudomonadati</taxon>
        <taxon>Pseudomonadota</taxon>
        <taxon>Gammaproteobacteria</taxon>
        <taxon>Alteromonadales</taxon>
        <taxon>Pseudoalteromonadaceae</taxon>
        <taxon>Pseudoalteromonas</taxon>
    </lineage>
</organism>
<dbReference type="PANTHER" id="PTHR36114:SF1">
    <property type="entry name" value="16.7 KDA PROTEIN IN WHIE LOCUS"/>
    <property type="match status" value="1"/>
</dbReference>
<dbReference type="InterPro" id="IPR011051">
    <property type="entry name" value="RmlC_Cupin_sf"/>
</dbReference>
<evidence type="ECO:0000313" key="3">
    <source>
        <dbReference type="Proteomes" id="UP000265938"/>
    </source>
</evidence>
<protein>
    <submittedName>
        <fullName evidence="2">Cupin domain-containing protein</fullName>
    </submittedName>
</protein>
<accession>A0A3A3ETG5</accession>
<name>A0A3A3ETG5_9GAMM</name>